<feature type="domain" description="Major facilitator superfamily (MFS) profile" evidence="6">
    <location>
        <begin position="21"/>
        <end position="402"/>
    </location>
</feature>
<evidence type="ECO:0000259" key="6">
    <source>
        <dbReference type="PROSITE" id="PS50850"/>
    </source>
</evidence>
<dbReference type="Proteomes" id="UP000715095">
    <property type="component" value="Unassembled WGS sequence"/>
</dbReference>
<comment type="caution">
    <text evidence="7">The sequence shown here is derived from an EMBL/GenBank/DDBJ whole genome shotgun (WGS) entry which is preliminary data.</text>
</comment>
<dbReference type="RefSeq" id="WP_205102139.1">
    <property type="nucleotide sequence ID" value="NZ_JACJJC010000004.1"/>
</dbReference>
<accession>A0ABS2DQQ2</accession>
<keyword evidence="2 5" id="KW-0812">Transmembrane</keyword>
<evidence type="ECO:0000256" key="2">
    <source>
        <dbReference type="ARBA" id="ARBA00022692"/>
    </source>
</evidence>
<dbReference type="Gene3D" id="1.20.1250.20">
    <property type="entry name" value="MFS general substrate transporter like domains"/>
    <property type="match status" value="2"/>
</dbReference>
<feature type="transmembrane region" description="Helical" evidence="5">
    <location>
        <begin position="148"/>
        <end position="169"/>
    </location>
</feature>
<dbReference type="EMBL" id="JACJJC010000004">
    <property type="protein sequence ID" value="MBM6703670.1"/>
    <property type="molecule type" value="Genomic_DNA"/>
</dbReference>
<reference evidence="7 8" key="1">
    <citation type="journal article" date="2021" name="Sci. Rep.">
        <title>The distribution of antibiotic resistance genes in chicken gut microbiota commensals.</title>
        <authorList>
            <person name="Juricova H."/>
            <person name="Matiasovicova J."/>
            <person name="Kubasova T."/>
            <person name="Cejkova D."/>
            <person name="Rychlik I."/>
        </authorList>
    </citation>
    <scope>NUCLEOTIDE SEQUENCE [LARGE SCALE GENOMIC DNA]</scope>
    <source>
        <strain evidence="7 8">An829</strain>
    </source>
</reference>
<proteinExistence type="predicted"/>
<dbReference type="SUPFAM" id="SSF103473">
    <property type="entry name" value="MFS general substrate transporter"/>
    <property type="match status" value="1"/>
</dbReference>
<protein>
    <submittedName>
        <fullName evidence="7">MFS transporter</fullName>
    </submittedName>
</protein>
<feature type="transmembrane region" description="Helical" evidence="5">
    <location>
        <begin position="217"/>
        <end position="237"/>
    </location>
</feature>
<feature type="transmembrane region" description="Helical" evidence="5">
    <location>
        <begin position="115"/>
        <end position="136"/>
    </location>
</feature>
<feature type="transmembrane region" description="Helical" evidence="5">
    <location>
        <begin position="378"/>
        <end position="399"/>
    </location>
</feature>
<feature type="transmembrane region" description="Helical" evidence="5">
    <location>
        <begin position="314"/>
        <end position="334"/>
    </location>
</feature>
<evidence type="ECO:0000256" key="4">
    <source>
        <dbReference type="ARBA" id="ARBA00023136"/>
    </source>
</evidence>
<feature type="transmembrane region" description="Helical" evidence="5">
    <location>
        <begin position="346"/>
        <end position="366"/>
    </location>
</feature>
<dbReference type="PANTHER" id="PTHR23514:SF13">
    <property type="entry name" value="INNER MEMBRANE PROTEIN YBJJ"/>
    <property type="match status" value="1"/>
</dbReference>
<keyword evidence="4 5" id="KW-0472">Membrane</keyword>
<feature type="transmembrane region" description="Helical" evidence="5">
    <location>
        <begin position="56"/>
        <end position="80"/>
    </location>
</feature>
<name>A0ABS2DQQ2_9BURK</name>
<dbReference type="InterPro" id="IPR036259">
    <property type="entry name" value="MFS_trans_sf"/>
</dbReference>
<feature type="transmembrane region" description="Helical" evidence="5">
    <location>
        <begin position="257"/>
        <end position="278"/>
    </location>
</feature>
<dbReference type="Pfam" id="PF07690">
    <property type="entry name" value="MFS_1"/>
    <property type="match status" value="1"/>
</dbReference>
<sequence length="402" mass="41150">MHRRSFDRFNWQDVLREIPPSHIATRVSFFLAGFLMALWASLVPFVKSALGLDEGAFGAVLLSIGFGALVTMPLSGILIGRSGAKKVLAFAVPVASSLLVAAALVPAALPSTAAVVVILFCFGAFFGAIDVGMNIHSVVVEARSGRKLLSGFHALYSIGGVAGAGLMTLLQTAGLPGVGSACALSMLSAVVWLFAGRAMLPDAGRNAESDGHGGPKFVFPKGVVLFLGAVCFILFLVEGSILDWGALFLMDEKGAALEHAGMGFAIFSVAMTVMRFVGDRVIMSIGPKRTVVFGAAAAAFAFVLAVLSPNAWTAAAAFFLVGLGTANIVPIAFAATGEQKEMPMSLAMSAATTLGYAGLLTGPAAIGVLAEATSLSTAFLSEAVLLAAVAAAAALTSVFRKS</sequence>
<feature type="transmembrane region" description="Helical" evidence="5">
    <location>
        <begin position="87"/>
        <end position="109"/>
    </location>
</feature>
<dbReference type="InterPro" id="IPR051788">
    <property type="entry name" value="MFS_Transporter"/>
</dbReference>
<gene>
    <name evidence="7" type="ORF">H6A60_04095</name>
</gene>
<evidence type="ECO:0000256" key="5">
    <source>
        <dbReference type="SAM" id="Phobius"/>
    </source>
</evidence>
<dbReference type="PROSITE" id="PS50850">
    <property type="entry name" value="MFS"/>
    <property type="match status" value="1"/>
</dbReference>
<feature type="transmembrane region" description="Helical" evidence="5">
    <location>
        <begin position="29"/>
        <end position="50"/>
    </location>
</feature>
<organism evidence="7 8">
    <name type="scientific">Sutterella massiliensis</name>
    <dbReference type="NCBI Taxonomy" id="1816689"/>
    <lineage>
        <taxon>Bacteria</taxon>
        <taxon>Pseudomonadati</taxon>
        <taxon>Pseudomonadota</taxon>
        <taxon>Betaproteobacteria</taxon>
        <taxon>Burkholderiales</taxon>
        <taxon>Sutterellaceae</taxon>
        <taxon>Sutterella</taxon>
    </lineage>
</organism>
<dbReference type="CDD" id="cd17393">
    <property type="entry name" value="MFS_MosC_like"/>
    <property type="match status" value="1"/>
</dbReference>
<comment type="subcellular location">
    <subcellularLocation>
        <location evidence="1">Membrane</location>
        <topology evidence="1">Multi-pass membrane protein</topology>
    </subcellularLocation>
</comment>
<evidence type="ECO:0000256" key="3">
    <source>
        <dbReference type="ARBA" id="ARBA00022989"/>
    </source>
</evidence>
<feature type="transmembrane region" description="Helical" evidence="5">
    <location>
        <begin position="290"/>
        <end position="308"/>
    </location>
</feature>
<feature type="transmembrane region" description="Helical" evidence="5">
    <location>
        <begin position="175"/>
        <end position="196"/>
    </location>
</feature>
<evidence type="ECO:0000313" key="8">
    <source>
        <dbReference type="Proteomes" id="UP000715095"/>
    </source>
</evidence>
<keyword evidence="3 5" id="KW-1133">Transmembrane helix</keyword>
<dbReference type="InterPro" id="IPR020846">
    <property type="entry name" value="MFS_dom"/>
</dbReference>
<evidence type="ECO:0000256" key="1">
    <source>
        <dbReference type="ARBA" id="ARBA00004141"/>
    </source>
</evidence>
<dbReference type="PANTHER" id="PTHR23514">
    <property type="entry name" value="BYPASS OF STOP CODON PROTEIN 6"/>
    <property type="match status" value="1"/>
</dbReference>
<dbReference type="InterPro" id="IPR011701">
    <property type="entry name" value="MFS"/>
</dbReference>
<keyword evidence="8" id="KW-1185">Reference proteome</keyword>
<evidence type="ECO:0000313" key="7">
    <source>
        <dbReference type="EMBL" id="MBM6703670.1"/>
    </source>
</evidence>